<dbReference type="RefSeq" id="WP_301131673.1">
    <property type="nucleotide sequence ID" value="NZ_JAUHPW010000003.1"/>
</dbReference>
<protein>
    <recommendedName>
        <fullName evidence="4 5">Pyrroline-5-carboxylate reductase</fullName>
        <shortName evidence="4">P5C reductase</shortName>
        <shortName evidence="4">P5CR</shortName>
        <ecNumber evidence="4 5">1.5.1.2</ecNumber>
    </recommendedName>
    <alternativeName>
        <fullName evidence="4">PCA reductase</fullName>
    </alternativeName>
</protein>
<comment type="caution">
    <text evidence="9">The sequence shown here is derived from an EMBL/GenBank/DDBJ whole genome shotgun (WGS) entry which is preliminary data.</text>
</comment>
<dbReference type="Pfam" id="PF14748">
    <property type="entry name" value="P5CR_dimer"/>
    <property type="match status" value="1"/>
</dbReference>
<keyword evidence="4 6" id="KW-0641">Proline biosynthesis</keyword>
<keyword evidence="10" id="KW-1185">Reference proteome</keyword>
<comment type="function">
    <text evidence="4">Catalyzes the reduction of 1-pyrroline-5-carboxylate (PCA) to L-proline.</text>
</comment>
<dbReference type="Gene3D" id="1.10.3730.10">
    <property type="entry name" value="ProC C-terminal domain-like"/>
    <property type="match status" value="1"/>
</dbReference>
<dbReference type="PIRSF" id="PIRSF000193">
    <property type="entry name" value="Pyrrol-5-carb_rd"/>
    <property type="match status" value="1"/>
</dbReference>
<feature type="domain" description="Pyrroline-5-carboxylate reductase dimerisation" evidence="8">
    <location>
        <begin position="171"/>
        <end position="275"/>
    </location>
</feature>
<comment type="catalytic activity">
    <reaction evidence="4 6">
        <text>L-proline + NADP(+) = (S)-1-pyrroline-5-carboxylate + NADPH + 2 H(+)</text>
        <dbReference type="Rhea" id="RHEA:14109"/>
        <dbReference type="ChEBI" id="CHEBI:15378"/>
        <dbReference type="ChEBI" id="CHEBI:17388"/>
        <dbReference type="ChEBI" id="CHEBI:57783"/>
        <dbReference type="ChEBI" id="CHEBI:58349"/>
        <dbReference type="ChEBI" id="CHEBI:60039"/>
        <dbReference type="EC" id="1.5.1.2"/>
    </reaction>
</comment>
<evidence type="ECO:0000313" key="9">
    <source>
        <dbReference type="EMBL" id="MDN4475223.1"/>
    </source>
</evidence>
<dbReference type="InterPro" id="IPR000304">
    <property type="entry name" value="Pyrroline-COOH_reductase"/>
</dbReference>
<gene>
    <name evidence="4 9" type="primary">proC</name>
    <name evidence="9" type="ORF">QQX09_05035</name>
</gene>
<dbReference type="HAMAP" id="MF_01925">
    <property type="entry name" value="P5C_reductase"/>
    <property type="match status" value="1"/>
</dbReference>
<sequence length="281" mass="28433">MSTHVSTSESGLPSVAVIGGGVIGGTLISAMRVAGWPGASITVANRGDERREALVEAHHVIGTADAAEAVKGAEVVVLAVKPQQMAEVLDGLVASLEPGVVVLTVAAALPASFYEERLPAGTPVVRVMPNTPSVVGRGATSVSPGAHATEEHLLLAERILRATGLVVRVPEDLIEAVTVVAGSAPAYFFAVVEAITEAGVMHGLDREVSSLLAQQTFTGAAQLLAESGDTPQELRRRVSSPGGVTLAALEAMEHAGLQGVISAGANAAVARSKELGAQLAG</sequence>
<dbReference type="EC" id="1.5.1.2" evidence="4 5"/>
<evidence type="ECO:0000256" key="3">
    <source>
        <dbReference type="ARBA" id="ARBA00023002"/>
    </source>
</evidence>
<evidence type="ECO:0000256" key="1">
    <source>
        <dbReference type="ARBA" id="ARBA00005525"/>
    </source>
</evidence>
<keyword evidence="2 4" id="KW-0521">NADP</keyword>
<comment type="catalytic activity">
    <reaction evidence="4">
        <text>L-proline + NAD(+) = (S)-1-pyrroline-5-carboxylate + NADH + 2 H(+)</text>
        <dbReference type="Rhea" id="RHEA:14105"/>
        <dbReference type="ChEBI" id="CHEBI:15378"/>
        <dbReference type="ChEBI" id="CHEBI:17388"/>
        <dbReference type="ChEBI" id="CHEBI:57540"/>
        <dbReference type="ChEBI" id="CHEBI:57945"/>
        <dbReference type="ChEBI" id="CHEBI:60039"/>
        <dbReference type="EC" id="1.5.1.2"/>
    </reaction>
</comment>
<comment type="similarity">
    <text evidence="1 4 6">Belongs to the pyrroline-5-carboxylate reductase family.</text>
</comment>
<dbReference type="InterPro" id="IPR008927">
    <property type="entry name" value="6-PGluconate_DH-like_C_sf"/>
</dbReference>
<dbReference type="InterPro" id="IPR053790">
    <property type="entry name" value="P5CR-like_CS"/>
</dbReference>
<dbReference type="InterPro" id="IPR028939">
    <property type="entry name" value="P5C_Rdtase_cat_N"/>
</dbReference>
<comment type="subcellular location">
    <subcellularLocation>
        <location evidence="4">Cytoplasm</location>
    </subcellularLocation>
</comment>
<keyword evidence="3 4" id="KW-0560">Oxidoreductase</keyword>
<evidence type="ECO:0000256" key="6">
    <source>
        <dbReference type="RuleBase" id="RU003903"/>
    </source>
</evidence>
<dbReference type="Proteomes" id="UP001172728">
    <property type="component" value="Unassembled WGS sequence"/>
</dbReference>
<keyword evidence="4" id="KW-0963">Cytoplasm</keyword>
<proteinExistence type="inferred from homology"/>
<dbReference type="Gene3D" id="3.40.50.720">
    <property type="entry name" value="NAD(P)-binding Rossmann-like Domain"/>
    <property type="match status" value="1"/>
</dbReference>
<evidence type="ECO:0000313" key="10">
    <source>
        <dbReference type="Proteomes" id="UP001172728"/>
    </source>
</evidence>
<reference evidence="9" key="1">
    <citation type="submission" date="2023-06" db="EMBL/GenBank/DDBJ databases">
        <title>Sysu t00192.</title>
        <authorList>
            <person name="Gao L."/>
            <person name="Fang B.-Z."/>
            <person name="Li W.-J."/>
        </authorList>
    </citation>
    <scope>NUCLEOTIDE SEQUENCE</scope>
    <source>
        <strain evidence="9">SYSU T00192</strain>
    </source>
</reference>
<comment type="pathway">
    <text evidence="4 6">Amino-acid biosynthesis; L-proline biosynthesis; L-proline from L-glutamate 5-semialdehyde: step 1/1.</text>
</comment>
<dbReference type="InterPro" id="IPR029036">
    <property type="entry name" value="P5CR_dimer"/>
</dbReference>
<dbReference type="PROSITE" id="PS00521">
    <property type="entry name" value="P5CR"/>
    <property type="match status" value="1"/>
</dbReference>
<evidence type="ECO:0000256" key="4">
    <source>
        <dbReference type="HAMAP-Rule" id="MF_01925"/>
    </source>
</evidence>
<organism evidence="9 10">
    <name type="scientific">Demequina litoralis</name>
    <dbReference type="NCBI Taxonomy" id="3051660"/>
    <lineage>
        <taxon>Bacteria</taxon>
        <taxon>Bacillati</taxon>
        <taxon>Actinomycetota</taxon>
        <taxon>Actinomycetes</taxon>
        <taxon>Micrococcales</taxon>
        <taxon>Demequinaceae</taxon>
        <taxon>Demequina</taxon>
    </lineage>
</organism>
<keyword evidence="4 6" id="KW-0028">Amino-acid biosynthesis</keyword>
<dbReference type="Pfam" id="PF03807">
    <property type="entry name" value="F420_oxidored"/>
    <property type="match status" value="1"/>
</dbReference>
<evidence type="ECO:0000259" key="8">
    <source>
        <dbReference type="Pfam" id="PF14748"/>
    </source>
</evidence>
<dbReference type="PANTHER" id="PTHR11645:SF0">
    <property type="entry name" value="PYRROLINE-5-CARBOXYLATE REDUCTASE 3"/>
    <property type="match status" value="1"/>
</dbReference>
<name>A0ABT8G7W0_9MICO</name>
<dbReference type="InterPro" id="IPR036291">
    <property type="entry name" value="NAD(P)-bd_dom_sf"/>
</dbReference>
<evidence type="ECO:0000256" key="5">
    <source>
        <dbReference type="NCBIfam" id="TIGR00112"/>
    </source>
</evidence>
<dbReference type="PANTHER" id="PTHR11645">
    <property type="entry name" value="PYRROLINE-5-CARBOXYLATE REDUCTASE"/>
    <property type="match status" value="1"/>
</dbReference>
<evidence type="ECO:0000259" key="7">
    <source>
        <dbReference type="Pfam" id="PF03807"/>
    </source>
</evidence>
<dbReference type="SUPFAM" id="SSF48179">
    <property type="entry name" value="6-phosphogluconate dehydrogenase C-terminal domain-like"/>
    <property type="match status" value="1"/>
</dbReference>
<accession>A0ABT8G7W0</accession>
<evidence type="ECO:0000256" key="2">
    <source>
        <dbReference type="ARBA" id="ARBA00022857"/>
    </source>
</evidence>
<dbReference type="NCBIfam" id="TIGR00112">
    <property type="entry name" value="proC"/>
    <property type="match status" value="1"/>
</dbReference>
<dbReference type="SUPFAM" id="SSF51735">
    <property type="entry name" value="NAD(P)-binding Rossmann-fold domains"/>
    <property type="match status" value="1"/>
</dbReference>
<dbReference type="EMBL" id="JAUHPW010000003">
    <property type="protein sequence ID" value="MDN4475223.1"/>
    <property type="molecule type" value="Genomic_DNA"/>
</dbReference>
<dbReference type="GO" id="GO:0004735">
    <property type="term" value="F:pyrroline-5-carboxylate reductase activity"/>
    <property type="evidence" value="ECO:0007669"/>
    <property type="project" value="UniProtKB-EC"/>
</dbReference>
<feature type="domain" description="Pyrroline-5-carboxylate reductase catalytic N-terminal" evidence="7">
    <location>
        <begin position="15"/>
        <end position="107"/>
    </location>
</feature>